<dbReference type="OrthoDB" id="2411388at2"/>
<protein>
    <recommendedName>
        <fullName evidence="6">HTH-type transcriptional regulator SarZ</fullName>
    </recommendedName>
    <alternativeName>
        <fullName evidence="7">Staphylococcal accessory regulator Z</fullName>
    </alternativeName>
</protein>
<keyword evidence="4" id="KW-0804">Transcription</keyword>
<dbReference type="Proteomes" id="UP000199481">
    <property type="component" value="Unassembled WGS sequence"/>
</dbReference>
<proteinExistence type="inferred from homology"/>
<dbReference type="InterPro" id="IPR036390">
    <property type="entry name" value="WH_DNA-bd_sf"/>
</dbReference>
<dbReference type="EMBL" id="FNJW01000008">
    <property type="protein sequence ID" value="SDQ36330.1"/>
    <property type="molecule type" value="Genomic_DNA"/>
</dbReference>
<evidence type="ECO:0000256" key="1">
    <source>
        <dbReference type="ARBA" id="ARBA00004496"/>
    </source>
</evidence>
<dbReference type="GO" id="GO:0003677">
    <property type="term" value="F:DNA binding"/>
    <property type="evidence" value="ECO:0007669"/>
    <property type="project" value="UniProtKB-KW"/>
</dbReference>
<dbReference type="PROSITE" id="PS50995">
    <property type="entry name" value="HTH_MARR_2"/>
    <property type="match status" value="1"/>
</dbReference>
<keyword evidence="3 9" id="KW-0238">DNA-binding</keyword>
<evidence type="ECO:0000256" key="6">
    <source>
        <dbReference type="ARBA" id="ARBA00047188"/>
    </source>
</evidence>
<dbReference type="SUPFAM" id="SSF46785">
    <property type="entry name" value="Winged helix' DNA-binding domain"/>
    <property type="match status" value="1"/>
</dbReference>
<dbReference type="InterPro" id="IPR055166">
    <property type="entry name" value="Transc_reg_Sar_Rot_HTH"/>
</dbReference>
<dbReference type="PANTHER" id="PTHR42756:SF1">
    <property type="entry name" value="TRANSCRIPTIONAL REPRESSOR OF EMRAB OPERON"/>
    <property type="match status" value="1"/>
</dbReference>
<evidence type="ECO:0000256" key="4">
    <source>
        <dbReference type="ARBA" id="ARBA00023163"/>
    </source>
</evidence>
<dbReference type="GO" id="GO:0005737">
    <property type="term" value="C:cytoplasm"/>
    <property type="evidence" value="ECO:0007669"/>
    <property type="project" value="UniProtKB-SubCell"/>
</dbReference>
<evidence type="ECO:0000313" key="10">
    <source>
        <dbReference type="Proteomes" id="UP000199481"/>
    </source>
</evidence>
<evidence type="ECO:0000256" key="3">
    <source>
        <dbReference type="ARBA" id="ARBA00023125"/>
    </source>
</evidence>
<dbReference type="GO" id="GO:0003700">
    <property type="term" value="F:DNA-binding transcription factor activity"/>
    <property type="evidence" value="ECO:0007669"/>
    <property type="project" value="InterPro"/>
</dbReference>
<dbReference type="SMART" id="SM00347">
    <property type="entry name" value="HTH_MARR"/>
    <property type="match status" value="1"/>
</dbReference>
<evidence type="ECO:0000256" key="7">
    <source>
        <dbReference type="ARBA" id="ARBA00047207"/>
    </source>
</evidence>
<comment type="subcellular location">
    <subcellularLocation>
        <location evidence="1">Cytoplasm</location>
    </subcellularLocation>
</comment>
<keyword evidence="2" id="KW-0805">Transcription regulation</keyword>
<comment type="similarity">
    <text evidence="5">Belongs to the SarZ family.</text>
</comment>
<dbReference type="Pfam" id="PF22381">
    <property type="entry name" value="Staph_reg_Sar_Rot"/>
    <property type="match status" value="1"/>
</dbReference>
<evidence type="ECO:0000256" key="2">
    <source>
        <dbReference type="ARBA" id="ARBA00023015"/>
    </source>
</evidence>
<dbReference type="InterPro" id="IPR036388">
    <property type="entry name" value="WH-like_DNA-bd_sf"/>
</dbReference>
<gene>
    <name evidence="9" type="ORF">SAMN04487752_1973</name>
</gene>
<evidence type="ECO:0000259" key="8">
    <source>
        <dbReference type="PROSITE" id="PS50995"/>
    </source>
</evidence>
<dbReference type="RefSeq" id="WP_089977604.1">
    <property type="nucleotide sequence ID" value="NZ_CP084916.1"/>
</dbReference>
<evidence type="ECO:0000256" key="5">
    <source>
        <dbReference type="ARBA" id="ARBA00046337"/>
    </source>
</evidence>
<reference evidence="10" key="1">
    <citation type="submission" date="2016-10" db="EMBL/GenBank/DDBJ databases">
        <authorList>
            <person name="Varghese N."/>
            <person name="Submissions S."/>
        </authorList>
    </citation>
    <scope>NUCLEOTIDE SEQUENCE [LARGE SCALE GENOMIC DNA]</scope>
    <source>
        <strain evidence="10">MPL-11</strain>
    </source>
</reference>
<accession>A0A1H1A9S3</accession>
<dbReference type="PANTHER" id="PTHR42756">
    <property type="entry name" value="TRANSCRIPTIONAL REGULATOR, MARR"/>
    <property type="match status" value="1"/>
</dbReference>
<sequence length="180" mass="21122">MVEYNFTDRPTKERLETLKKTFPEANESFVTLFLDIQWTYREMQKQYDSLLERYGLTETKFIILMFLYNEPSHQLLPSILSEKLGSTRATITKVIKGLERSQWIIKKSSSRDKRVVIIQLTTEGKALLERFLPNNYHAISILLSTLDTAEQTELVRLLNKVKLGTKKMQNEMELNSNEKK</sequence>
<dbReference type="InterPro" id="IPR000835">
    <property type="entry name" value="HTH_MarR-typ"/>
</dbReference>
<dbReference type="AlphaFoldDB" id="A0A1H1A9S3"/>
<dbReference type="Gene3D" id="1.10.10.10">
    <property type="entry name" value="Winged helix-like DNA-binding domain superfamily/Winged helix DNA-binding domain"/>
    <property type="match status" value="1"/>
</dbReference>
<keyword evidence="10" id="KW-1185">Reference proteome</keyword>
<feature type="domain" description="HTH marR-type" evidence="8">
    <location>
        <begin position="29"/>
        <end position="163"/>
    </location>
</feature>
<evidence type="ECO:0000313" key="9">
    <source>
        <dbReference type="EMBL" id="SDQ36330.1"/>
    </source>
</evidence>
<dbReference type="PRINTS" id="PR00598">
    <property type="entry name" value="HTHMARR"/>
</dbReference>
<name>A0A1H1A9S3_9LACT</name>
<organism evidence="9 10">
    <name type="scientific">Carnobacterium viridans</name>
    <dbReference type="NCBI Taxonomy" id="174587"/>
    <lineage>
        <taxon>Bacteria</taxon>
        <taxon>Bacillati</taxon>
        <taxon>Bacillota</taxon>
        <taxon>Bacilli</taxon>
        <taxon>Lactobacillales</taxon>
        <taxon>Carnobacteriaceae</taxon>
        <taxon>Carnobacterium</taxon>
    </lineage>
</organism>